<evidence type="ECO:0008006" key="4">
    <source>
        <dbReference type="Google" id="ProtNLM"/>
    </source>
</evidence>
<reference evidence="2" key="1">
    <citation type="submission" date="2024-03" db="EMBL/GenBank/DDBJ databases">
        <authorList>
            <consortium name="ELIXIR-Norway"/>
            <consortium name="Elixir Norway"/>
        </authorList>
    </citation>
    <scope>NUCLEOTIDE SEQUENCE</scope>
</reference>
<evidence type="ECO:0000313" key="2">
    <source>
        <dbReference type="EMBL" id="CAK9881553.1"/>
    </source>
</evidence>
<sequence length="654" mass="71666">MLYRRLLKLKEDTQSITNLEAAHRYLCSLEGTPTLDAQVLQRVFAEFGDSYTLLDVYNISEKLELAHAHYEASTLRPPSCSRPQPTPAAPTRSTHSSLRTKVVHSATPILPSCNYCGNPAHKASECNIPSEDLFCDYCGKEGHQEFVCFAKFPERKQLRLQRQNLPASSVVLQPKAKAPHPSTQALPTKGNSNKNAKKKEQNAAKREVLQAHAIQVQTLQNELESLRAQLANLKSKSSQPTSHAQPVHGSRSREGPPRSFYGLPHNAMVGEYVLSTPHNSGLTLEFATSFCPSYVTAHEASVAPKVSATRQVIQTDGLASGSSPITKARGARAVMPQSFCPLNIKEERTLLARGEETTTPQVIRASKSCVPGVHVHQENTQFSTDHLMECQLQMHEMAQKLMSTPLFSFQDLKLSTKDIIAILEDTLNIASSPLPIPDPHATEVPSNTLERHSIGSCVANGVRNLVTSSSMAKLVGFPTSDSTYTYQKGVQNTSLVDLLLSKGVVDSHSLHKISHSFPKVVPSERTSIATGVAIVDNTRSAIQVGGHTPRVVLLDTSAQPVILGVQFAKKMGMLDSKLRKSMWQIRTASGSVEEVLGESSDLIVLKFNEGTDQELCLQVRCLVTNATSYDVLIGQKALFLPGFTIDNWFEHAYY</sequence>
<protein>
    <recommendedName>
        <fullName evidence="4">CCHC-type domain-containing protein</fullName>
    </recommendedName>
</protein>
<dbReference type="EMBL" id="OZ023709">
    <property type="protein sequence ID" value="CAK9881553.1"/>
    <property type="molecule type" value="Genomic_DNA"/>
</dbReference>
<feature type="compositionally biased region" description="Polar residues" evidence="1">
    <location>
        <begin position="233"/>
        <end position="244"/>
    </location>
</feature>
<organism evidence="2 3">
    <name type="scientific">Sphagnum jensenii</name>
    <dbReference type="NCBI Taxonomy" id="128206"/>
    <lineage>
        <taxon>Eukaryota</taxon>
        <taxon>Viridiplantae</taxon>
        <taxon>Streptophyta</taxon>
        <taxon>Embryophyta</taxon>
        <taxon>Bryophyta</taxon>
        <taxon>Sphagnophytina</taxon>
        <taxon>Sphagnopsida</taxon>
        <taxon>Sphagnales</taxon>
        <taxon>Sphagnaceae</taxon>
        <taxon>Sphagnum</taxon>
    </lineage>
</organism>
<feature type="region of interest" description="Disordered" evidence="1">
    <location>
        <begin position="233"/>
        <end position="259"/>
    </location>
</feature>
<proteinExistence type="predicted"/>
<gene>
    <name evidence="2" type="ORF">CSSPJE1EN2_LOCUS22909</name>
</gene>
<accession>A0ABP1BZF8</accession>
<evidence type="ECO:0000313" key="3">
    <source>
        <dbReference type="Proteomes" id="UP001497522"/>
    </source>
</evidence>
<feature type="region of interest" description="Disordered" evidence="1">
    <location>
        <begin position="74"/>
        <end position="99"/>
    </location>
</feature>
<keyword evidence="3" id="KW-1185">Reference proteome</keyword>
<feature type="compositionally biased region" description="Polar residues" evidence="1">
    <location>
        <begin position="181"/>
        <end position="192"/>
    </location>
</feature>
<name>A0ABP1BZF8_9BRYO</name>
<evidence type="ECO:0000256" key="1">
    <source>
        <dbReference type="SAM" id="MobiDB-lite"/>
    </source>
</evidence>
<dbReference type="Gene3D" id="4.10.60.10">
    <property type="entry name" value="Zinc finger, CCHC-type"/>
    <property type="match status" value="1"/>
</dbReference>
<feature type="region of interest" description="Disordered" evidence="1">
    <location>
        <begin position="169"/>
        <end position="205"/>
    </location>
</feature>
<dbReference type="Proteomes" id="UP001497522">
    <property type="component" value="Chromosome 8"/>
</dbReference>
<dbReference type="CDD" id="cd00303">
    <property type="entry name" value="retropepsin_like"/>
    <property type="match status" value="1"/>
</dbReference>